<organism evidence="1 3">
    <name type="scientific">Dreissena polymorpha</name>
    <name type="common">Zebra mussel</name>
    <name type="synonym">Mytilus polymorpha</name>
    <dbReference type="NCBI Taxonomy" id="45954"/>
    <lineage>
        <taxon>Eukaryota</taxon>
        <taxon>Metazoa</taxon>
        <taxon>Spiralia</taxon>
        <taxon>Lophotrochozoa</taxon>
        <taxon>Mollusca</taxon>
        <taxon>Bivalvia</taxon>
        <taxon>Autobranchia</taxon>
        <taxon>Heteroconchia</taxon>
        <taxon>Euheterodonta</taxon>
        <taxon>Imparidentia</taxon>
        <taxon>Neoheterodontei</taxon>
        <taxon>Myida</taxon>
        <taxon>Dreissenoidea</taxon>
        <taxon>Dreissenidae</taxon>
        <taxon>Dreissena</taxon>
    </lineage>
</organism>
<evidence type="ECO:0000313" key="1">
    <source>
        <dbReference type="EMBL" id="KAH3691455.1"/>
    </source>
</evidence>
<sequence length="72" mass="8282">MQKNDFNKWNVLRNNTEMAEDFYRSMDDGHVAILAYSDVAANMNGEELRTYGHQSEDMIISCTWQGMACSPE</sequence>
<evidence type="ECO:0000313" key="2">
    <source>
        <dbReference type="EMBL" id="KAH3711535.1"/>
    </source>
</evidence>
<dbReference type="AlphaFoldDB" id="A0A9D4BE69"/>
<gene>
    <name evidence="2" type="ORF">DPMN_071204</name>
    <name evidence="1" type="ORF">DPMN_192984</name>
</gene>
<proteinExistence type="predicted"/>
<reference evidence="1" key="2">
    <citation type="submission" date="2020-11" db="EMBL/GenBank/DDBJ databases">
        <authorList>
            <person name="McCartney M.A."/>
            <person name="Auch B."/>
            <person name="Kono T."/>
            <person name="Mallez S."/>
            <person name="Becker A."/>
            <person name="Gohl D.M."/>
            <person name="Silverstein K.A.T."/>
            <person name="Koren S."/>
            <person name="Bechman K.B."/>
            <person name="Herman A."/>
            <person name="Abrahante J.E."/>
            <person name="Garbe J."/>
        </authorList>
    </citation>
    <scope>NUCLEOTIDE SEQUENCE</scope>
    <source>
        <strain evidence="1">Duluth1</strain>
        <tissue evidence="1">Whole animal</tissue>
    </source>
</reference>
<dbReference type="Proteomes" id="UP000828390">
    <property type="component" value="Unassembled WGS sequence"/>
</dbReference>
<comment type="caution">
    <text evidence="1">The sequence shown here is derived from an EMBL/GenBank/DDBJ whole genome shotgun (WGS) entry which is preliminary data.</text>
</comment>
<dbReference type="Gene3D" id="2.60.470.10">
    <property type="entry name" value="Acid-sensing ion channels like domains"/>
    <property type="match status" value="1"/>
</dbReference>
<accession>A0A9D4BE69</accession>
<protein>
    <submittedName>
        <fullName evidence="1">Uncharacterized protein</fullName>
    </submittedName>
</protein>
<keyword evidence="3" id="KW-1185">Reference proteome</keyword>
<reference evidence="1" key="1">
    <citation type="journal article" date="2019" name="bioRxiv">
        <title>The Genome of the Zebra Mussel, Dreissena polymorpha: A Resource for Invasive Species Research.</title>
        <authorList>
            <person name="McCartney M.A."/>
            <person name="Auch B."/>
            <person name="Kono T."/>
            <person name="Mallez S."/>
            <person name="Zhang Y."/>
            <person name="Obille A."/>
            <person name="Becker A."/>
            <person name="Abrahante J.E."/>
            <person name="Garbe J."/>
            <person name="Badalamenti J.P."/>
            <person name="Herman A."/>
            <person name="Mangelson H."/>
            <person name="Liachko I."/>
            <person name="Sullivan S."/>
            <person name="Sone E.D."/>
            <person name="Koren S."/>
            <person name="Silverstein K.A.T."/>
            <person name="Beckman K.B."/>
            <person name="Gohl D.M."/>
        </authorList>
    </citation>
    <scope>NUCLEOTIDE SEQUENCE</scope>
    <source>
        <strain evidence="1">Duluth1</strain>
        <tissue evidence="1">Whole animal</tissue>
    </source>
</reference>
<dbReference type="EMBL" id="JAIWYP010000035">
    <property type="protein sequence ID" value="KAH3691455.1"/>
    <property type="molecule type" value="Genomic_DNA"/>
</dbReference>
<dbReference type="EMBL" id="JAIWYP010000014">
    <property type="protein sequence ID" value="KAH3711535.1"/>
    <property type="molecule type" value="Genomic_DNA"/>
</dbReference>
<name>A0A9D4BE69_DREPO</name>
<evidence type="ECO:0000313" key="3">
    <source>
        <dbReference type="Proteomes" id="UP000828390"/>
    </source>
</evidence>